<evidence type="ECO:0000256" key="1">
    <source>
        <dbReference type="ARBA" id="ARBA00006643"/>
    </source>
</evidence>
<dbReference type="GO" id="GO:0008270">
    <property type="term" value="F:zinc ion binding"/>
    <property type="evidence" value="ECO:0007669"/>
    <property type="project" value="InterPro"/>
</dbReference>
<proteinExistence type="inferred from homology"/>
<reference evidence="3 4" key="1">
    <citation type="submission" date="2024-01" db="EMBL/GenBank/DDBJ databases">
        <title>The genomes of 5 underutilized Papilionoideae crops provide insights into root nodulation and disease resistanc.</title>
        <authorList>
            <person name="Jiang F."/>
        </authorList>
    </citation>
    <scope>NUCLEOTIDE SEQUENCE [LARGE SCALE GENOMIC DNA]</scope>
    <source>
        <strain evidence="3">JINMINGXINNONG_FW02</strain>
        <tissue evidence="3">Leaves</tissue>
    </source>
</reference>
<sequence>MLAQKKMPDGKMEELSQQVQVLYLHLIHKRNNYRVHFPTLLDLLIWKKMMRREIIVRDNSRFHHFRNGSCSCGDGETKHVDIIAA</sequence>
<organism evidence="3 4">
    <name type="scientific">Phaseolus coccineus</name>
    <name type="common">Scarlet runner bean</name>
    <name type="synonym">Phaseolus multiflorus</name>
    <dbReference type="NCBI Taxonomy" id="3886"/>
    <lineage>
        <taxon>Eukaryota</taxon>
        <taxon>Viridiplantae</taxon>
        <taxon>Streptophyta</taxon>
        <taxon>Embryophyta</taxon>
        <taxon>Tracheophyta</taxon>
        <taxon>Spermatophyta</taxon>
        <taxon>Magnoliopsida</taxon>
        <taxon>eudicotyledons</taxon>
        <taxon>Gunneridae</taxon>
        <taxon>Pentapetalae</taxon>
        <taxon>rosids</taxon>
        <taxon>fabids</taxon>
        <taxon>Fabales</taxon>
        <taxon>Fabaceae</taxon>
        <taxon>Papilionoideae</taxon>
        <taxon>50 kb inversion clade</taxon>
        <taxon>NPAAA clade</taxon>
        <taxon>indigoferoid/millettioid clade</taxon>
        <taxon>Phaseoleae</taxon>
        <taxon>Phaseolus</taxon>
    </lineage>
</organism>
<gene>
    <name evidence="3" type="ORF">VNO80_03374</name>
</gene>
<dbReference type="AlphaFoldDB" id="A0AAN9NR95"/>
<comment type="similarity">
    <text evidence="1">Belongs to the PPR family. PCMP-H subfamily.</text>
</comment>
<evidence type="ECO:0000313" key="4">
    <source>
        <dbReference type="Proteomes" id="UP001374584"/>
    </source>
</evidence>
<dbReference type="Pfam" id="PF14432">
    <property type="entry name" value="DYW_deaminase"/>
    <property type="match status" value="1"/>
</dbReference>
<protein>
    <recommendedName>
        <fullName evidence="2">DYW domain-containing protein</fullName>
    </recommendedName>
</protein>
<evidence type="ECO:0000259" key="2">
    <source>
        <dbReference type="Pfam" id="PF14432"/>
    </source>
</evidence>
<evidence type="ECO:0000313" key="3">
    <source>
        <dbReference type="EMBL" id="KAK7377939.1"/>
    </source>
</evidence>
<dbReference type="InterPro" id="IPR032867">
    <property type="entry name" value="DYW_dom"/>
</dbReference>
<dbReference type="EMBL" id="JAYMYR010000002">
    <property type="protein sequence ID" value="KAK7377939.1"/>
    <property type="molecule type" value="Genomic_DNA"/>
</dbReference>
<keyword evidence="4" id="KW-1185">Reference proteome</keyword>
<feature type="domain" description="DYW" evidence="2">
    <location>
        <begin position="45"/>
        <end position="74"/>
    </location>
</feature>
<name>A0AAN9NR95_PHACN</name>
<comment type="caution">
    <text evidence="3">The sequence shown here is derived from an EMBL/GenBank/DDBJ whole genome shotgun (WGS) entry which is preliminary data.</text>
</comment>
<accession>A0AAN9NR95</accession>
<dbReference type="Proteomes" id="UP001374584">
    <property type="component" value="Unassembled WGS sequence"/>
</dbReference>